<keyword evidence="7" id="KW-0479">Metal-binding</keyword>
<accession>A0AA40LV25</accession>
<dbReference type="EMBL" id="JAULJE010000001">
    <property type="protein sequence ID" value="KAK1347025.1"/>
    <property type="molecule type" value="Genomic_DNA"/>
</dbReference>
<dbReference type="SMART" id="SM01380">
    <property type="entry name" value="Ribosomal_L31e"/>
    <property type="match status" value="1"/>
</dbReference>
<keyword evidence="7" id="KW-0409">Iron storage</keyword>
<dbReference type="GO" id="GO:0003735">
    <property type="term" value="F:structural constituent of ribosome"/>
    <property type="evidence" value="ECO:0007669"/>
    <property type="project" value="InterPro"/>
</dbReference>
<dbReference type="GO" id="GO:1990904">
    <property type="term" value="C:ribonucleoprotein complex"/>
    <property type="evidence" value="ECO:0007669"/>
    <property type="project" value="UniProtKB-KW"/>
</dbReference>
<evidence type="ECO:0000256" key="1">
    <source>
        <dbReference type="ARBA" id="ARBA00010808"/>
    </source>
</evidence>
<organism evidence="9 10">
    <name type="scientific">Cnephaeus nilssonii</name>
    <name type="common">Northern bat</name>
    <name type="synonym">Eptesicus nilssonii</name>
    <dbReference type="NCBI Taxonomy" id="3371016"/>
    <lineage>
        <taxon>Eukaryota</taxon>
        <taxon>Metazoa</taxon>
        <taxon>Chordata</taxon>
        <taxon>Craniata</taxon>
        <taxon>Vertebrata</taxon>
        <taxon>Euteleostomi</taxon>
        <taxon>Mammalia</taxon>
        <taxon>Eutheria</taxon>
        <taxon>Laurasiatheria</taxon>
        <taxon>Chiroptera</taxon>
        <taxon>Yangochiroptera</taxon>
        <taxon>Vespertilionidae</taxon>
        <taxon>Cnephaeus</taxon>
    </lineage>
</organism>
<keyword evidence="2" id="KW-0689">Ribosomal protein</keyword>
<comment type="subcellular location">
    <subcellularLocation>
        <location evidence="4">Autolysosome</location>
    </subcellularLocation>
</comment>
<evidence type="ECO:0000256" key="4">
    <source>
        <dbReference type="ARBA" id="ARBA00044942"/>
    </source>
</evidence>
<comment type="caution">
    <text evidence="9">The sequence shown here is derived from an EMBL/GenBank/DDBJ whole genome shotgun (WGS) entry which is preliminary data.</text>
</comment>
<feature type="domain" description="Ferritin-like diiron" evidence="8">
    <location>
        <begin position="163"/>
        <end position="297"/>
    </location>
</feature>
<dbReference type="InterPro" id="IPR000054">
    <property type="entry name" value="Ribosomal_eL31"/>
</dbReference>
<reference evidence="9" key="1">
    <citation type="submission" date="2023-06" db="EMBL/GenBank/DDBJ databases">
        <title>Reference genome for the Northern bat (Eptesicus nilssonii), a most northern bat species.</title>
        <authorList>
            <person name="Laine V.N."/>
            <person name="Pulliainen A.T."/>
            <person name="Lilley T.M."/>
        </authorList>
    </citation>
    <scope>NUCLEOTIDE SEQUENCE</scope>
    <source>
        <strain evidence="9">BLF_Eptnil</strain>
        <tissue evidence="9">Kidney</tissue>
    </source>
</reference>
<dbReference type="Proteomes" id="UP001177744">
    <property type="component" value="Unassembled WGS sequence"/>
</dbReference>
<dbReference type="GO" id="GO:0006826">
    <property type="term" value="P:iron ion transport"/>
    <property type="evidence" value="ECO:0007669"/>
    <property type="project" value="InterPro"/>
</dbReference>
<comment type="similarity">
    <text evidence="7">Belongs to the ferritin family.</text>
</comment>
<dbReference type="PANTHER" id="PTHR11431:SF47">
    <property type="entry name" value="FERRITIN LIGHT CHAIN"/>
    <property type="match status" value="1"/>
</dbReference>
<protein>
    <recommendedName>
        <fullName evidence="7">Ferritin</fullName>
    </recommendedName>
</protein>
<dbReference type="GO" id="GO:0008199">
    <property type="term" value="F:ferric iron binding"/>
    <property type="evidence" value="ECO:0007669"/>
    <property type="project" value="InterPro"/>
</dbReference>
<dbReference type="Gene3D" id="3.10.440.10">
    <property type="match status" value="1"/>
</dbReference>
<sequence>MWRHQSRSRIEKMEESKLMDDTVFRTTFISIMAPSKKGDKKKKKSYSAINKVVTRECTINIHKHNHEVTFKKCAPQALKEIQTFAIKEMGTPDIHKSAPPPAPQPRSVWMEQTQGRPFIQSPATLLHLIQLPPSEPPPEPANTPGFSYLNSLLPNSHELPHWSDLFHEVEAAVNRLAKLHLWASYTYLSLRFFFDHNYVTLKGMGHFFRKLVEKKREGVEHLIASANHFLDEKVKLIKKMGDHLTNIRRLGWATPSLWLEPRFHSGLELPFHLPTLPGGLERLAWGSQGALPILVLG</sequence>
<evidence type="ECO:0000256" key="3">
    <source>
        <dbReference type="ARBA" id="ARBA00023274"/>
    </source>
</evidence>
<dbReference type="GO" id="GO:0005840">
    <property type="term" value="C:ribosome"/>
    <property type="evidence" value="ECO:0007669"/>
    <property type="project" value="UniProtKB-KW"/>
</dbReference>
<evidence type="ECO:0000256" key="5">
    <source>
        <dbReference type="ARBA" id="ARBA00045578"/>
    </source>
</evidence>
<dbReference type="GO" id="GO:0006412">
    <property type="term" value="P:translation"/>
    <property type="evidence" value="ECO:0007669"/>
    <property type="project" value="InterPro"/>
</dbReference>
<dbReference type="GO" id="GO:0008198">
    <property type="term" value="F:ferrous iron binding"/>
    <property type="evidence" value="ECO:0007669"/>
    <property type="project" value="TreeGrafter"/>
</dbReference>
<dbReference type="InterPro" id="IPR009040">
    <property type="entry name" value="Ferritin-like_diiron"/>
</dbReference>
<dbReference type="SUPFAM" id="SSF47240">
    <property type="entry name" value="Ferritin-like"/>
    <property type="match status" value="1"/>
</dbReference>
<dbReference type="GO" id="GO:0044754">
    <property type="term" value="C:autolysosome"/>
    <property type="evidence" value="ECO:0007669"/>
    <property type="project" value="UniProtKB-SubCell"/>
</dbReference>
<dbReference type="InterPro" id="IPR012347">
    <property type="entry name" value="Ferritin-like"/>
</dbReference>
<dbReference type="InterPro" id="IPR009078">
    <property type="entry name" value="Ferritin-like_SF"/>
</dbReference>
<evidence type="ECO:0000256" key="7">
    <source>
        <dbReference type="RuleBase" id="RU361145"/>
    </source>
</evidence>
<evidence type="ECO:0000313" key="9">
    <source>
        <dbReference type="EMBL" id="KAK1347025.1"/>
    </source>
</evidence>
<gene>
    <name evidence="9" type="ORF">QTO34_000887</name>
</gene>
<evidence type="ECO:0000256" key="2">
    <source>
        <dbReference type="ARBA" id="ARBA00022980"/>
    </source>
</evidence>
<evidence type="ECO:0000256" key="6">
    <source>
        <dbReference type="ARBA" id="ARBA00047045"/>
    </source>
</evidence>
<proteinExistence type="inferred from homology"/>
<dbReference type="PROSITE" id="PS50905">
    <property type="entry name" value="FERRITIN_LIKE"/>
    <property type="match status" value="1"/>
</dbReference>
<dbReference type="AlphaFoldDB" id="A0AA40LV25"/>
<keyword evidence="7" id="KW-0408">Iron</keyword>
<dbReference type="Gene3D" id="1.20.1260.10">
    <property type="match status" value="1"/>
</dbReference>
<dbReference type="InterPro" id="IPR001519">
    <property type="entry name" value="Ferritin"/>
</dbReference>
<dbReference type="InterPro" id="IPR023621">
    <property type="entry name" value="Ribosomal_eL31_dom_sf"/>
</dbReference>
<comment type="similarity">
    <text evidence="1">Belongs to the eukaryotic ribosomal protein eL31 family.</text>
</comment>
<dbReference type="SUPFAM" id="SSF54575">
    <property type="entry name" value="Ribosomal protein L31e"/>
    <property type="match status" value="1"/>
</dbReference>
<dbReference type="GO" id="GO:0006879">
    <property type="term" value="P:intracellular iron ion homeostasis"/>
    <property type="evidence" value="ECO:0007669"/>
    <property type="project" value="UniProtKB-KW"/>
</dbReference>
<evidence type="ECO:0000313" key="10">
    <source>
        <dbReference type="Proteomes" id="UP001177744"/>
    </source>
</evidence>
<comment type="function">
    <text evidence="5">Stores iron in a soluble, non-toxic, readily available form. Important for iron homeostasis. Iron is taken up in the ferrous form and deposited as ferric hydroxides after oxidation. Also plays a role in delivery of iron to cells. Mediates iron uptake in capsule cells of the developing kidney. Delivery to lysosomes by the cargo receptor NCOA4 for autophagic degradation and release or iron.</text>
</comment>
<dbReference type="PANTHER" id="PTHR11431">
    <property type="entry name" value="FERRITIN"/>
    <property type="match status" value="1"/>
</dbReference>
<name>A0AA40LV25_CNENI</name>
<evidence type="ECO:0000259" key="8">
    <source>
        <dbReference type="PROSITE" id="PS50905"/>
    </source>
</evidence>
<comment type="subunit">
    <text evidence="6">Oligomer of 24 subunits. There are two types of subunits: L (light) chain and H (heavy) chain. The major chain can be light or heavy, depending on the species and tissue type. The functional molecule forms a roughly spherical shell with a diameter of 12 nm and contains a central cavity into which the insoluble mineral iron core is deposited. Interacts with NCOA4.</text>
</comment>
<dbReference type="Pfam" id="PF01198">
    <property type="entry name" value="Ribosomal_L31e"/>
    <property type="match status" value="1"/>
</dbReference>
<keyword evidence="3" id="KW-0687">Ribonucleoprotein</keyword>
<keyword evidence="10" id="KW-1185">Reference proteome</keyword>